<dbReference type="InterPro" id="IPR003395">
    <property type="entry name" value="RecF/RecN/SMC_N"/>
</dbReference>
<evidence type="ECO:0000313" key="12">
    <source>
        <dbReference type="EMBL" id="OGG07033.1"/>
    </source>
</evidence>
<evidence type="ECO:0000256" key="10">
    <source>
        <dbReference type="RuleBase" id="RU000578"/>
    </source>
</evidence>
<dbReference type="GO" id="GO:0009432">
    <property type="term" value="P:SOS response"/>
    <property type="evidence" value="ECO:0007669"/>
    <property type="project" value="UniProtKB-UniRule"/>
</dbReference>
<dbReference type="InterPro" id="IPR027417">
    <property type="entry name" value="P-loop_NTPase"/>
</dbReference>
<proteinExistence type="inferred from homology"/>
<dbReference type="NCBIfam" id="TIGR00611">
    <property type="entry name" value="recf"/>
    <property type="match status" value="1"/>
</dbReference>
<keyword evidence="4 9" id="KW-0963">Cytoplasm</keyword>
<reference evidence="12 13" key="1">
    <citation type="journal article" date="2016" name="Nat. Commun.">
        <title>Thousands of microbial genomes shed light on interconnected biogeochemical processes in an aquifer system.</title>
        <authorList>
            <person name="Anantharaman K."/>
            <person name="Brown C.T."/>
            <person name="Hug L.A."/>
            <person name="Sharon I."/>
            <person name="Castelle C.J."/>
            <person name="Probst A.J."/>
            <person name="Thomas B.C."/>
            <person name="Singh A."/>
            <person name="Wilkins M.J."/>
            <person name="Karaoz U."/>
            <person name="Brodie E.L."/>
            <person name="Williams K.H."/>
            <person name="Hubbard S.S."/>
            <person name="Banfield J.F."/>
        </authorList>
    </citation>
    <scope>NUCLEOTIDE SEQUENCE [LARGE SCALE GENOMIC DNA]</scope>
</reference>
<dbReference type="InterPro" id="IPR001238">
    <property type="entry name" value="DNA-binding_RecF"/>
</dbReference>
<evidence type="ECO:0000256" key="5">
    <source>
        <dbReference type="ARBA" id="ARBA00022705"/>
    </source>
</evidence>
<dbReference type="GO" id="GO:0006260">
    <property type="term" value="P:DNA replication"/>
    <property type="evidence" value="ECO:0007669"/>
    <property type="project" value="UniProtKB-UniRule"/>
</dbReference>
<dbReference type="EMBL" id="MFJF01000012">
    <property type="protein sequence ID" value="OGG07033.1"/>
    <property type="molecule type" value="Genomic_DNA"/>
</dbReference>
<keyword evidence="7 9" id="KW-0067">ATP-binding</keyword>
<dbReference type="GO" id="GO:0006302">
    <property type="term" value="P:double-strand break repair"/>
    <property type="evidence" value="ECO:0007669"/>
    <property type="project" value="TreeGrafter"/>
</dbReference>
<dbReference type="Pfam" id="PF02463">
    <property type="entry name" value="SMC_N"/>
    <property type="match status" value="1"/>
</dbReference>
<comment type="similarity">
    <text evidence="2 9 10">Belongs to the RecF family.</text>
</comment>
<dbReference type="PANTHER" id="PTHR32182:SF0">
    <property type="entry name" value="DNA REPLICATION AND REPAIR PROTEIN RECF"/>
    <property type="match status" value="1"/>
</dbReference>
<evidence type="ECO:0000256" key="3">
    <source>
        <dbReference type="ARBA" id="ARBA00020170"/>
    </source>
</evidence>
<dbReference type="GO" id="GO:0005524">
    <property type="term" value="F:ATP binding"/>
    <property type="evidence" value="ECO:0007669"/>
    <property type="project" value="UniProtKB-UniRule"/>
</dbReference>
<protein>
    <recommendedName>
        <fullName evidence="3 9">DNA replication and repair protein RecF</fullName>
    </recommendedName>
</protein>
<evidence type="ECO:0000256" key="4">
    <source>
        <dbReference type="ARBA" id="ARBA00022490"/>
    </source>
</evidence>
<evidence type="ECO:0000256" key="1">
    <source>
        <dbReference type="ARBA" id="ARBA00004496"/>
    </source>
</evidence>
<evidence type="ECO:0000256" key="6">
    <source>
        <dbReference type="ARBA" id="ARBA00022741"/>
    </source>
</evidence>
<dbReference type="PANTHER" id="PTHR32182">
    <property type="entry name" value="DNA REPLICATION AND REPAIR PROTEIN RECF"/>
    <property type="match status" value="1"/>
</dbReference>
<keyword evidence="9 10" id="KW-0227">DNA damage</keyword>
<dbReference type="PROSITE" id="PS00618">
    <property type="entry name" value="RECF_2"/>
    <property type="match status" value="1"/>
</dbReference>
<dbReference type="GO" id="GO:0005737">
    <property type="term" value="C:cytoplasm"/>
    <property type="evidence" value="ECO:0007669"/>
    <property type="project" value="UniProtKB-SubCell"/>
</dbReference>
<comment type="subcellular location">
    <subcellularLocation>
        <location evidence="1 9 10">Cytoplasm</location>
    </subcellularLocation>
</comment>
<dbReference type="InterPro" id="IPR018078">
    <property type="entry name" value="DNA-binding_RecF_CS"/>
</dbReference>
<name>A0A1F5Z3U5_9BACT</name>
<keyword evidence="5 9" id="KW-0235">DNA replication</keyword>
<dbReference type="HAMAP" id="MF_00365">
    <property type="entry name" value="RecF"/>
    <property type="match status" value="1"/>
</dbReference>
<accession>A0A1F5Z3U5</accession>
<dbReference type="AlphaFoldDB" id="A0A1F5Z3U5"/>
<dbReference type="Gene3D" id="3.40.50.300">
    <property type="entry name" value="P-loop containing nucleotide triphosphate hydrolases"/>
    <property type="match status" value="1"/>
</dbReference>
<evidence type="ECO:0000256" key="9">
    <source>
        <dbReference type="HAMAP-Rule" id="MF_00365"/>
    </source>
</evidence>
<sequence length="375" mass="43776">MIISQITLLNFRNHKKRNFSFSPDLTIVVGKNTSGKTNLMEAVYLLSTARSFRHGRDYQTITFNREMARIKGLVGTDDETKELEITLTRGEVTGIKTPLKKFTINGVSKRSIDFVGILPSVLFWPEDMELVTGSPTIRRHYLDSVLIQIDREYRRTLNSYERALRQRNKLLEAIRENQADRQQLLFWDQLLIKQGNYLTGKREEFISSVNETELPALLKTGAKYMLYYDKSIISHLRFDQLRPAEIASAVTLVGPHRDDMIFKIRNPDIKSEENETEFENQNNYKDLSLYGSRGEQRLAVLWLKLSELRYMQKETGERAVLLLDDIFSELDHEHREIIFKILPDQQSILTVTDKHLIPEERFRQAKVIELSGEYE</sequence>
<evidence type="ECO:0000256" key="8">
    <source>
        <dbReference type="ARBA" id="ARBA00023125"/>
    </source>
</evidence>
<dbReference type="Gene3D" id="1.20.1050.90">
    <property type="entry name" value="RecF/RecN/SMC, N-terminal domain"/>
    <property type="match status" value="1"/>
</dbReference>
<keyword evidence="8 9" id="KW-0238">DNA-binding</keyword>
<dbReference type="GO" id="GO:0003697">
    <property type="term" value="F:single-stranded DNA binding"/>
    <property type="evidence" value="ECO:0007669"/>
    <property type="project" value="UniProtKB-UniRule"/>
</dbReference>
<dbReference type="PROSITE" id="PS00617">
    <property type="entry name" value="RECF_1"/>
    <property type="match status" value="1"/>
</dbReference>
<evidence type="ECO:0000313" key="13">
    <source>
        <dbReference type="Proteomes" id="UP000177354"/>
    </source>
</evidence>
<dbReference type="InterPro" id="IPR042174">
    <property type="entry name" value="RecF_2"/>
</dbReference>
<evidence type="ECO:0000259" key="11">
    <source>
        <dbReference type="Pfam" id="PF02463"/>
    </source>
</evidence>
<organism evidence="12 13">
    <name type="scientific">Candidatus Gottesmanbacteria bacterium RIFCSPHIGHO2_01_FULL_40_15</name>
    <dbReference type="NCBI Taxonomy" id="1798376"/>
    <lineage>
        <taxon>Bacteria</taxon>
        <taxon>Candidatus Gottesmaniibacteriota</taxon>
    </lineage>
</organism>
<evidence type="ECO:0000256" key="7">
    <source>
        <dbReference type="ARBA" id="ARBA00022840"/>
    </source>
</evidence>
<dbReference type="SUPFAM" id="SSF52540">
    <property type="entry name" value="P-loop containing nucleoside triphosphate hydrolases"/>
    <property type="match status" value="1"/>
</dbReference>
<comment type="caution">
    <text evidence="9">Lacks conserved residue(s) required for the propagation of feature annotation.</text>
</comment>
<feature type="domain" description="RecF/RecN/SMC N-terminal" evidence="11">
    <location>
        <begin position="3"/>
        <end position="346"/>
    </location>
</feature>
<dbReference type="GO" id="GO:0000731">
    <property type="term" value="P:DNA synthesis involved in DNA repair"/>
    <property type="evidence" value="ECO:0007669"/>
    <property type="project" value="TreeGrafter"/>
</dbReference>
<comment type="function">
    <text evidence="9 10">The RecF protein is involved in DNA metabolism; it is required for DNA replication and normal SOS inducibility. RecF binds preferentially to single-stranded, linear DNA. It also seems to bind ATP.</text>
</comment>
<keyword evidence="9 10" id="KW-0234">DNA repair</keyword>
<keyword evidence="9 10" id="KW-0742">SOS response</keyword>
<keyword evidence="6 9" id="KW-0547">Nucleotide-binding</keyword>
<evidence type="ECO:0000256" key="2">
    <source>
        <dbReference type="ARBA" id="ARBA00008016"/>
    </source>
</evidence>
<gene>
    <name evidence="9" type="primary">recF</name>
    <name evidence="12" type="ORF">A2777_04155</name>
</gene>
<comment type="caution">
    <text evidence="12">The sequence shown here is derived from an EMBL/GenBank/DDBJ whole genome shotgun (WGS) entry which is preliminary data.</text>
</comment>
<dbReference type="Proteomes" id="UP000177354">
    <property type="component" value="Unassembled WGS sequence"/>
</dbReference>